<dbReference type="GO" id="GO:0009279">
    <property type="term" value="C:cell outer membrane"/>
    <property type="evidence" value="ECO:0007669"/>
    <property type="project" value="UniProtKB-SubCell"/>
</dbReference>
<organism evidence="5 7">
    <name type="scientific">Thermus brockianus</name>
    <dbReference type="NCBI Taxonomy" id="56956"/>
    <lineage>
        <taxon>Bacteria</taxon>
        <taxon>Thermotogati</taxon>
        <taxon>Deinococcota</taxon>
        <taxon>Deinococci</taxon>
        <taxon>Thermales</taxon>
        <taxon>Thermaceae</taxon>
        <taxon>Thermus</taxon>
    </lineage>
</organism>
<dbReference type="Gene3D" id="3.30.700.10">
    <property type="entry name" value="Glycoprotein, Type 4 Pilin"/>
    <property type="match status" value="1"/>
</dbReference>
<evidence type="ECO:0000313" key="7">
    <source>
        <dbReference type="Proteomes" id="UP000182993"/>
    </source>
</evidence>
<dbReference type="RefSeq" id="WP_071676523.1">
    <property type="nucleotide sequence ID" value="NZ_AP025593.1"/>
</dbReference>
<dbReference type="InterPro" id="IPR045584">
    <property type="entry name" value="Pilin-like"/>
</dbReference>
<dbReference type="KEGG" id="tbc:A0O31_00494"/>
<dbReference type="EMBL" id="CP016312">
    <property type="protein sequence ID" value="APD08702.1"/>
    <property type="molecule type" value="Genomic_DNA"/>
</dbReference>
<comment type="subcellular location">
    <subcellularLocation>
        <location evidence="1">Cell outer membrane</location>
        <topology evidence="1">Single-pass membrane protein</topology>
    </subcellularLocation>
    <subcellularLocation>
        <location evidence="2">Periplasm</location>
    </subcellularLocation>
</comment>
<reference evidence="5" key="2">
    <citation type="journal article" date="2017" name="Stand. Genomic Sci.">
        <title>Complete genome sequence of Thermus brockianus GE-1 reveals key enzymes of xylan/xylose metabolism.</title>
        <authorList>
            <person name="Schaefers C."/>
            <person name="Blank S."/>
            <person name="Wiebusch S."/>
            <person name="Elleuche S."/>
            <person name="Antranikian G."/>
        </authorList>
    </citation>
    <scope>NUCLEOTIDE SEQUENCE</scope>
    <source>
        <strain evidence="5">GE-1</strain>
    </source>
</reference>
<dbReference type="NCBIfam" id="TIGR02532">
    <property type="entry name" value="IV_pilin_GFxxxE"/>
    <property type="match status" value="1"/>
</dbReference>
<dbReference type="PROSITE" id="PS00409">
    <property type="entry name" value="PROKAR_NTER_METHYL"/>
    <property type="match status" value="1"/>
</dbReference>
<keyword evidence="4" id="KW-0472">Membrane</keyword>
<evidence type="ECO:0000313" key="8">
    <source>
        <dbReference type="Proteomes" id="UP000831120"/>
    </source>
</evidence>
<dbReference type="STRING" id="56956.A0O31_00494"/>
<keyword evidence="8" id="KW-1185">Reference proteome</keyword>
<evidence type="ECO:0000313" key="5">
    <source>
        <dbReference type="EMBL" id="APD08702.1"/>
    </source>
</evidence>
<dbReference type="AlphaFoldDB" id="A0A1J0LQY0"/>
<evidence type="ECO:0000313" key="6">
    <source>
        <dbReference type="EMBL" id="BDG15938.1"/>
    </source>
</evidence>
<reference evidence="6 8" key="3">
    <citation type="journal article" date="2022" name="Microbiol. Resour. Announc.">
        <title>Complete Genome Sequences of Thermus Strains Isolated from Senami Hot Spring in Japan.</title>
        <authorList>
            <person name="Miyazaki K."/>
        </authorList>
    </citation>
    <scope>NUCLEOTIDE SEQUENCE [LARGE SCALE GENOMIC DNA]</scope>
    <source>
        <strain evidence="6 8">SNM4-1</strain>
    </source>
</reference>
<evidence type="ECO:0000256" key="2">
    <source>
        <dbReference type="ARBA" id="ARBA00004418"/>
    </source>
</evidence>
<evidence type="ECO:0000256" key="1">
    <source>
        <dbReference type="ARBA" id="ARBA00004203"/>
    </source>
</evidence>
<dbReference type="InterPro" id="IPR012902">
    <property type="entry name" value="N_methyl_site"/>
</dbReference>
<evidence type="ECO:0008006" key="9">
    <source>
        <dbReference type="Google" id="ProtNLM"/>
    </source>
</evidence>
<dbReference type="Proteomes" id="UP000831120">
    <property type="component" value="Chromosome"/>
</dbReference>
<evidence type="ECO:0000256" key="3">
    <source>
        <dbReference type="ARBA" id="ARBA00022764"/>
    </source>
</evidence>
<evidence type="ECO:0000256" key="4">
    <source>
        <dbReference type="ARBA" id="ARBA00023237"/>
    </source>
</evidence>
<dbReference type="OrthoDB" id="30980at2"/>
<gene>
    <name evidence="5" type="ORF">A0O31_00494</name>
    <name evidence="6" type="ORF">TbrSNM41_06720</name>
</gene>
<dbReference type="EMBL" id="AP025593">
    <property type="protein sequence ID" value="BDG15938.1"/>
    <property type="molecule type" value="Genomic_DNA"/>
</dbReference>
<protein>
    <recommendedName>
        <fullName evidence="9">Prepilin-like protein</fullName>
    </recommendedName>
</protein>
<dbReference type="SUPFAM" id="SSF54523">
    <property type="entry name" value="Pili subunits"/>
    <property type="match status" value="1"/>
</dbReference>
<name>A0A1J0LQY0_THEBO</name>
<dbReference type="GO" id="GO:0042597">
    <property type="term" value="C:periplasmic space"/>
    <property type="evidence" value="ECO:0007669"/>
    <property type="project" value="UniProtKB-SubCell"/>
</dbReference>
<dbReference type="Pfam" id="PF07963">
    <property type="entry name" value="N_methyl"/>
    <property type="match status" value="1"/>
</dbReference>
<reference evidence="7" key="1">
    <citation type="submission" date="2016-06" db="EMBL/GenBank/DDBJ databases">
        <title>Whole genome sequencing of Thermus brockianus strain GE-1.</title>
        <authorList>
            <person name="Schaefers C."/>
            <person name="Blank S."/>
            <person name="Wiebusch S."/>
            <person name="Elleuche S."/>
            <person name="Antranikian G."/>
        </authorList>
    </citation>
    <scope>NUCLEOTIDE SEQUENCE [LARGE SCALE GENOMIC DNA]</scope>
    <source>
        <strain evidence="7">GE-1</strain>
    </source>
</reference>
<sequence length="204" mass="21868">MRKGFTLLEILVALAVLGIFTALLLAFTQGTLASNRTARLQAQLLEELKDAAGYVADNLQGAQTLLASATLNGNTCAPPGCLAALVPEASGGSCALRAYKLEARSAIPDDYKAKDPWADANTRMLREYRLSGLSCAATAYSNAQPYVVLDLVDNDPTLPFFQLSPSPLSVTLNIRLKAKDGSRVIYVPSSTQTYTLRVYPRNAP</sequence>
<proteinExistence type="predicted"/>
<dbReference type="Proteomes" id="UP000182993">
    <property type="component" value="Chromosome"/>
</dbReference>
<keyword evidence="4" id="KW-0998">Cell outer membrane</keyword>
<keyword evidence="3" id="KW-0574">Periplasm</keyword>
<accession>A0A1J0LQY0</accession>